<dbReference type="InterPro" id="IPR006626">
    <property type="entry name" value="PbH1"/>
</dbReference>
<evidence type="ECO:0000313" key="12">
    <source>
        <dbReference type="EMBL" id="KTB32091.1"/>
    </source>
</evidence>
<evidence type="ECO:0000256" key="10">
    <source>
        <dbReference type="RuleBase" id="RU361169"/>
    </source>
</evidence>
<dbReference type="Proteomes" id="UP000054988">
    <property type="component" value="Unassembled WGS sequence"/>
</dbReference>
<dbReference type="SUPFAM" id="SSF51126">
    <property type="entry name" value="Pectin lyase-like"/>
    <property type="match status" value="1"/>
</dbReference>
<dbReference type="Pfam" id="PF00295">
    <property type="entry name" value="Glyco_hydro_28"/>
    <property type="match status" value="1"/>
</dbReference>
<dbReference type="eggNOG" id="ENOG502QTAW">
    <property type="taxonomic scope" value="Eukaryota"/>
</dbReference>
<comment type="similarity">
    <text evidence="1 10">Belongs to the glycosyl hydrolase 28 family.</text>
</comment>
<evidence type="ECO:0000256" key="11">
    <source>
        <dbReference type="SAM" id="SignalP"/>
    </source>
</evidence>
<keyword evidence="8" id="KW-0961">Cell wall biogenesis/degradation</keyword>
<evidence type="ECO:0000256" key="8">
    <source>
        <dbReference type="ARBA" id="ARBA00023316"/>
    </source>
</evidence>
<dbReference type="InterPro" id="IPR050434">
    <property type="entry name" value="Glycosyl_hydrlase_28"/>
</dbReference>
<keyword evidence="6" id="KW-1015">Disulfide bond</keyword>
<comment type="catalytic activity">
    <reaction evidence="9">
        <text>(1,4-alpha-D-galacturonosyl)n+m + H2O = (1,4-alpha-D-galacturonosyl)n + (1,4-alpha-D-galacturonosyl)m.</text>
        <dbReference type="EC" id="3.2.1.15"/>
    </reaction>
</comment>
<dbReference type="SMART" id="SM00710">
    <property type="entry name" value="PbH1"/>
    <property type="match status" value="4"/>
</dbReference>
<keyword evidence="4" id="KW-0677">Repeat</keyword>
<reference evidence="12 13" key="1">
    <citation type="submission" date="2015-12" db="EMBL/GenBank/DDBJ databases">
        <title>Draft genome sequence of Moniliophthora roreri, the causal agent of frosty pod rot of cacao.</title>
        <authorList>
            <person name="Aime M.C."/>
            <person name="Diaz-Valderrama J.R."/>
            <person name="Kijpornyongpan T."/>
            <person name="Phillips-Mora W."/>
        </authorList>
    </citation>
    <scope>NUCLEOTIDE SEQUENCE [LARGE SCALE GENOMIC DNA]</scope>
    <source>
        <strain evidence="12 13">MCA 2952</strain>
    </source>
</reference>
<dbReference type="PANTHER" id="PTHR31884:SF1">
    <property type="entry name" value="POLYGALACTURONASE"/>
    <property type="match status" value="1"/>
</dbReference>
<evidence type="ECO:0000256" key="1">
    <source>
        <dbReference type="ARBA" id="ARBA00008834"/>
    </source>
</evidence>
<evidence type="ECO:0000256" key="4">
    <source>
        <dbReference type="ARBA" id="ARBA00022737"/>
    </source>
</evidence>
<dbReference type="GO" id="GO:0045490">
    <property type="term" value="P:pectin catabolic process"/>
    <property type="evidence" value="ECO:0007669"/>
    <property type="project" value="TreeGrafter"/>
</dbReference>
<dbReference type="GO" id="GO:0004650">
    <property type="term" value="F:polygalacturonase activity"/>
    <property type="evidence" value="ECO:0007669"/>
    <property type="project" value="UniProtKB-EC"/>
</dbReference>
<feature type="signal peptide" evidence="11">
    <location>
        <begin position="1"/>
        <end position="19"/>
    </location>
</feature>
<evidence type="ECO:0000313" key="13">
    <source>
        <dbReference type="Proteomes" id="UP000054988"/>
    </source>
</evidence>
<dbReference type="EMBL" id="LATX01002260">
    <property type="protein sequence ID" value="KTB32091.1"/>
    <property type="molecule type" value="Genomic_DNA"/>
</dbReference>
<comment type="caution">
    <text evidence="12">The sequence shown here is derived from an EMBL/GenBank/DDBJ whole genome shotgun (WGS) entry which is preliminary data.</text>
</comment>
<evidence type="ECO:0000256" key="9">
    <source>
        <dbReference type="ARBA" id="ARBA00034074"/>
    </source>
</evidence>
<protein>
    <recommendedName>
        <fullName evidence="2">endo-polygalacturonase</fullName>
        <ecNumber evidence="2">3.2.1.15</ecNumber>
    </recommendedName>
</protein>
<evidence type="ECO:0000256" key="3">
    <source>
        <dbReference type="ARBA" id="ARBA00022729"/>
    </source>
</evidence>
<evidence type="ECO:0000256" key="2">
    <source>
        <dbReference type="ARBA" id="ARBA00012736"/>
    </source>
</evidence>
<proteinExistence type="inferred from homology"/>
<dbReference type="InterPro" id="IPR011050">
    <property type="entry name" value="Pectin_lyase_fold/virulence"/>
</dbReference>
<keyword evidence="5 10" id="KW-0378">Hydrolase</keyword>
<organism evidence="12 13">
    <name type="scientific">Moniliophthora roreri</name>
    <name type="common">Frosty pod rot fungus</name>
    <name type="synonym">Monilia roreri</name>
    <dbReference type="NCBI Taxonomy" id="221103"/>
    <lineage>
        <taxon>Eukaryota</taxon>
        <taxon>Fungi</taxon>
        <taxon>Dikarya</taxon>
        <taxon>Basidiomycota</taxon>
        <taxon>Agaricomycotina</taxon>
        <taxon>Agaricomycetes</taxon>
        <taxon>Agaricomycetidae</taxon>
        <taxon>Agaricales</taxon>
        <taxon>Marasmiineae</taxon>
        <taxon>Marasmiaceae</taxon>
        <taxon>Moniliophthora</taxon>
    </lineage>
</organism>
<evidence type="ECO:0000256" key="6">
    <source>
        <dbReference type="ARBA" id="ARBA00023157"/>
    </source>
</evidence>
<evidence type="ECO:0000256" key="7">
    <source>
        <dbReference type="ARBA" id="ARBA00023295"/>
    </source>
</evidence>
<keyword evidence="3 11" id="KW-0732">Signal</keyword>
<dbReference type="AlphaFoldDB" id="A0A0W0F6Y1"/>
<gene>
    <name evidence="12" type="ORF">WG66_15338</name>
</gene>
<dbReference type="GO" id="GO:0071555">
    <property type="term" value="P:cell wall organization"/>
    <property type="evidence" value="ECO:0007669"/>
    <property type="project" value="UniProtKB-KW"/>
</dbReference>
<dbReference type="InterPro" id="IPR012334">
    <property type="entry name" value="Pectin_lyas_fold"/>
</dbReference>
<keyword evidence="7 10" id="KW-0326">Glycosidase</keyword>
<dbReference type="Gene3D" id="2.160.20.10">
    <property type="entry name" value="Single-stranded right-handed beta-helix, Pectin lyase-like"/>
    <property type="match status" value="1"/>
</dbReference>
<accession>A0A0W0F6Y1</accession>
<evidence type="ECO:0000256" key="5">
    <source>
        <dbReference type="ARBA" id="ARBA00022801"/>
    </source>
</evidence>
<sequence>MFSNIGLVVAVAFAGLAAASPVFPRVPCTGTIASLNDVAAAVKCTTIKIKSFTVPAGKTLRLPLLQGTTVEMDGDITFGVANWEGPLFNVKYTFVVSSVRILAYPIHSYSGKDITFNGNGHTFNGDGPKYWDGKGLSGVTRPDPMMRIEISGVYKGVKVVNSPARAYSVANPGPLLMTSLTVDNSEGDAPNPKSGGKAAGHNTDGFLCTASDLIISDSTVHNQDDCMAIGNGSNITFTRNTCTGLGHGIAIGSILSGAAVSDIHITNNKIIDSDQALRIKTMVNANSASVSGVTFSGNTATGCKRFGVIIDQGYPATLGKPGNGDISFSGEVSSISVGDGANAVAVNCGPGTCTGNWDWSRLKITGGKGNIIRGFNKIVGFSGPGY</sequence>
<name>A0A0W0F6Y1_MONRR</name>
<dbReference type="PANTHER" id="PTHR31884">
    <property type="entry name" value="POLYGALACTURONASE"/>
    <property type="match status" value="1"/>
</dbReference>
<dbReference type="EC" id="3.2.1.15" evidence="2"/>
<feature type="chain" id="PRO_5006901524" description="endo-polygalacturonase" evidence="11">
    <location>
        <begin position="20"/>
        <end position="386"/>
    </location>
</feature>
<dbReference type="InterPro" id="IPR000743">
    <property type="entry name" value="Glyco_hydro_28"/>
</dbReference>
<dbReference type="GO" id="GO:0005576">
    <property type="term" value="C:extracellular region"/>
    <property type="evidence" value="ECO:0007669"/>
    <property type="project" value="TreeGrafter"/>
</dbReference>